<dbReference type="OrthoDB" id="5595141at2759"/>
<gene>
    <name evidence="9" type="ORF">DRE_07507</name>
</gene>
<keyword evidence="6" id="KW-0539">Nucleus</keyword>
<feature type="region of interest" description="Disordered" evidence="8">
    <location>
        <begin position="142"/>
        <end position="382"/>
    </location>
</feature>
<feature type="compositionally biased region" description="Basic and acidic residues" evidence="8">
    <location>
        <begin position="186"/>
        <end position="197"/>
    </location>
</feature>
<dbReference type="InterPro" id="IPR012423">
    <property type="entry name" value="Eaf7/MRGBP"/>
</dbReference>
<evidence type="ECO:0000256" key="1">
    <source>
        <dbReference type="ARBA" id="ARBA00004123"/>
    </source>
</evidence>
<evidence type="ECO:0000313" key="9">
    <source>
        <dbReference type="EMBL" id="EWC43507.1"/>
    </source>
</evidence>
<dbReference type="GO" id="GO:0006357">
    <property type="term" value="P:regulation of transcription by RNA polymerase II"/>
    <property type="evidence" value="ECO:0007669"/>
    <property type="project" value="TreeGrafter"/>
</dbReference>
<evidence type="ECO:0000256" key="5">
    <source>
        <dbReference type="ARBA" id="ARBA00023163"/>
    </source>
</evidence>
<keyword evidence="5" id="KW-0804">Transcription</keyword>
<keyword evidence="10" id="KW-1185">Reference proteome</keyword>
<feature type="compositionally biased region" description="Basic residues" evidence="8">
    <location>
        <begin position="276"/>
        <end position="285"/>
    </location>
</feature>
<dbReference type="AlphaFoldDB" id="W7HTX8"/>
<dbReference type="EMBL" id="KI966459">
    <property type="protein sequence ID" value="EWC43507.1"/>
    <property type="molecule type" value="Genomic_DNA"/>
</dbReference>
<dbReference type="GO" id="GO:0035267">
    <property type="term" value="C:NuA4 histone acetyltransferase complex"/>
    <property type="evidence" value="ECO:0007669"/>
    <property type="project" value="TreeGrafter"/>
</dbReference>
<dbReference type="GO" id="GO:0005634">
    <property type="term" value="C:nucleus"/>
    <property type="evidence" value="ECO:0007669"/>
    <property type="project" value="UniProtKB-SubCell"/>
</dbReference>
<evidence type="ECO:0000256" key="3">
    <source>
        <dbReference type="ARBA" id="ARBA00022853"/>
    </source>
</evidence>
<dbReference type="PANTHER" id="PTHR13581">
    <property type="entry name" value="MRG-BINDING PROTEIN"/>
    <property type="match status" value="1"/>
</dbReference>
<accession>W7HTX8</accession>
<comment type="subcellular location">
    <subcellularLocation>
        <location evidence="1">Nucleus</location>
    </subcellularLocation>
</comment>
<keyword evidence="3" id="KW-0156">Chromatin regulator</keyword>
<feature type="region of interest" description="Disordered" evidence="8">
    <location>
        <begin position="1"/>
        <end position="30"/>
    </location>
</feature>
<organism evidence="9 10">
    <name type="scientific">Drechslerella stenobrocha 248</name>
    <dbReference type="NCBI Taxonomy" id="1043628"/>
    <lineage>
        <taxon>Eukaryota</taxon>
        <taxon>Fungi</taxon>
        <taxon>Dikarya</taxon>
        <taxon>Ascomycota</taxon>
        <taxon>Pezizomycotina</taxon>
        <taxon>Orbiliomycetes</taxon>
        <taxon>Orbiliales</taxon>
        <taxon>Orbiliaceae</taxon>
        <taxon>Drechslerella</taxon>
    </lineage>
</organism>
<protein>
    <recommendedName>
        <fullName evidence="11">Chromatin modification-related protein EAF7</fullName>
    </recommendedName>
</protein>
<dbReference type="Proteomes" id="UP000024837">
    <property type="component" value="Unassembled WGS sequence"/>
</dbReference>
<evidence type="ECO:0000256" key="8">
    <source>
        <dbReference type="SAM" id="MobiDB-lite"/>
    </source>
</evidence>
<evidence type="ECO:0000313" key="10">
    <source>
        <dbReference type="Proteomes" id="UP000024837"/>
    </source>
</evidence>
<feature type="compositionally biased region" description="Low complexity" evidence="8">
    <location>
        <begin position="346"/>
        <end position="362"/>
    </location>
</feature>
<comment type="function">
    <text evidence="7">Component of the NuA4 histone acetyltransferase complex which is involved in transcriptional activation of selected genes principally by acetylation of nucleosomal histone H4 and H2A. The NuA4 complex is also involved in DNA repair.</text>
</comment>
<proteinExistence type="inferred from homology"/>
<evidence type="ECO:0000256" key="2">
    <source>
        <dbReference type="ARBA" id="ARBA00007117"/>
    </source>
</evidence>
<evidence type="ECO:0000256" key="6">
    <source>
        <dbReference type="ARBA" id="ARBA00023242"/>
    </source>
</evidence>
<feature type="compositionally biased region" description="Polar residues" evidence="8">
    <location>
        <begin position="20"/>
        <end position="29"/>
    </location>
</feature>
<keyword evidence="4" id="KW-0805">Transcription regulation</keyword>
<evidence type="ECO:0008006" key="11">
    <source>
        <dbReference type="Google" id="ProtNLM"/>
    </source>
</evidence>
<feature type="compositionally biased region" description="Acidic residues" evidence="8">
    <location>
        <begin position="292"/>
        <end position="344"/>
    </location>
</feature>
<feature type="compositionally biased region" description="Low complexity" evidence="8">
    <location>
        <begin position="260"/>
        <end position="275"/>
    </location>
</feature>
<name>W7HTX8_9PEZI</name>
<evidence type="ECO:0000256" key="7">
    <source>
        <dbReference type="ARBA" id="ARBA00025178"/>
    </source>
</evidence>
<reference evidence="9 10" key="1">
    <citation type="submission" date="2013-05" db="EMBL/GenBank/DDBJ databases">
        <title>Drechslerella stenobrocha genome reveals carnivorous origination and mechanical trapping mechanism of predatory fungi.</title>
        <authorList>
            <person name="Liu X."/>
            <person name="Zhang W."/>
            <person name="Liu K."/>
        </authorList>
    </citation>
    <scope>NUCLEOTIDE SEQUENCE [LARGE SCALE GENOMIC DNA]</scope>
    <source>
        <strain evidence="9 10">248</strain>
    </source>
</reference>
<dbReference type="PANTHER" id="PTHR13581:SF5">
    <property type="entry name" value="MRG_MORF4L-BINDING PROTEIN"/>
    <property type="match status" value="1"/>
</dbReference>
<comment type="similarity">
    <text evidence="2">Belongs to the EAF7 family.</text>
</comment>
<feature type="compositionally biased region" description="Acidic residues" evidence="8">
    <location>
        <begin position="198"/>
        <end position="213"/>
    </location>
</feature>
<dbReference type="HOGENOM" id="CLU_760809_0_0_1"/>
<evidence type="ECO:0000256" key="4">
    <source>
        <dbReference type="ARBA" id="ARBA00023015"/>
    </source>
</evidence>
<dbReference type="Pfam" id="PF07904">
    <property type="entry name" value="Eaf7"/>
    <property type="match status" value="1"/>
</dbReference>
<dbReference type="GO" id="GO:0006325">
    <property type="term" value="P:chromatin organization"/>
    <property type="evidence" value="ECO:0007669"/>
    <property type="project" value="UniProtKB-KW"/>
</dbReference>
<sequence length="382" mass="41908">MGPKKRVSAAAEAVKKPIQKPTSEPQLSEESLRPLPLILAPNSWTDEQEITLFKAIIKWKPAGMHKHFRMLSIANLMKNHGVADTHTNIPGIWKKLETLYLLEAVDDQEEAPDDGYESPAAVAEFELPFEYYDLKIERAWAAEPSPEAEDDASTKPSAPPTNRKAVTKTKKETKAEAAGRATKRRKVDEDEQKKADEDKEEPDSNGDETEEEASAPAQTTAAAKRKGRTTRGKSAGIGTAKSTPAPDSKEEDGRKKGKGKASTAAVAAAATAKAKQQTKRGRPANKKKEEEPKEETEDDETDEEEEGGSEEAEEEESAEEDGDSGEESDGEEEEEEEEESEEEPQSPASTRRSRSVASTRVTPKGKKAKAPKETVRRSTRKK</sequence>